<dbReference type="InterPro" id="IPR001478">
    <property type="entry name" value="PDZ"/>
</dbReference>
<dbReference type="AlphaFoldDB" id="A0A556PQX3"/>
<dbReference type="GO" id="GO:0008236">
    <property type="term" value="F:serine-type peptidase activity"/>
    <property type="evidence" value="ECO:0007669"/>
    <property type="project" value="UniProtKB-KW"/>
</dbReference>
<dbReference type="PROSITE" id="PS50106">
    <property type="entry name" value="PDZ"/>
    <property type="match status" value="1"/>
</dbReference>
<evidence type="ECO:0000256" key="3">
    <source>
        <dbReference type="ARBA" id="ARBA00022801"/>
    </source>
</evidence>
<dbReference type="Gene3D" id="2.30.42.10">
    <property type="match status" value="1"/>
</dbReference>
<evidence type="ECO:0000256" key="4">
    <source>
        <dbReference type="ARBA" id="ARBA00022825"/>
    </source>
</evidence>
<dbReference type="PANTHER" id="PTHR32060">
    <property type="entry name" value="TAIL-SPECIFIC PROTEASE"/>
    <property type="match status" value="1"/>
</dbReference>
<comment type="caution">
    <text evidence="9">The sequence shown here is derived from an EMBL/GenBank/DDBJ whole genome shotgun (WGS) entry which is preliminary data.</text>
</comment>
<dbReference type="GO" id="GO:0006508">
    <property type="term" value="P:proteolysis"/>
    <property type="evidence" value="ECO:0007669"/>
    <property type="project" value="UniProtKB-KW"/>
</dbReference>
<dbReference type="OrthoDB" id="9812068at2"/>
<dbReference type="SUPFAM" id="SSF50156">
    <property type="entry name" value="PDZ domain-like"/>
    <property type="match status" value="1"/>
</dbReference>
<evidence type="ECO:0000259" key="8">
    <source>
        <dbReference type="PROSITE" id="PS50106"/>
    </source>
</evidence>
<gene>
    <name evidence="9" type="ORF">FPQ13_03575</name>
</gene>
<dbReference type="InterPro" id="IPR005151">
    <property type="entry name" value="Tail-specific_protease"/>
</dbReference>
<evidence type="ECO:0000256" key="1">
    <source>
        <dbReference type="ARBA" id="ARBA00009179"/>
    </source>
</evidence>
<dbReference type="CDD" id="cd07560">
    <property type="entry name" value="Peptidase_S41_CPP"/>
    <property type="match status" value="1"/>
</dbReference>
<organism evidence="9 10">
    <name type="scientific">Allobacillus salarius</name>
    <dbReference type="NCBI Taxonomy" id="1955272"/>
    <lineage>
        <taxon>Bacteria</taxon>
        <taxon>Bacillati</taxon>
        <taxon>Bacillota</taxon>
        <taxon>Bacilli</taxon>
        <taxon>Bacillales</taxon>
        <taxon>Bacillaceae</taxon>
        <taxon>Allobacillus</taxon>
    </lineage>
</organism>
<evidence type="ECO:0000256" key="6">
    <source>
        <dbReference type="SAM" id="MobiDB-lite"/>
    </source>
</evidence>
<evidence type="ECO:0000313" key="9">
    <source>
        <dbReference type="EMBL" id="TSJ66785.1"/>
    </source>
</evidence>
<dbReference type="SUPFAM" id="SSF52096">
    <property type="entry name" value="ClpP/crotonase"/>
    <property type="match status" value="1"/>
</dbReference>
<evidence type="ECO:0000256" key="7">
    <source>
        <dbReference type="SAM" id="SignalP"/>
    </source>
</evidence>
<dbReference type="NCBIfam" id="TIGR00225">
    <property type="entry name" value="prc"/>
    <property type="match status" value="1"/>
</dbReference>
<dbReference type="Gene3D" id="3.90.226.10">
    <property type="entry name" value="2-enoyl-CoA Hydratase, Chain A, domain 1"/>
    <property type="match status" value="1"/>
</dbReference>
<dbReference type="InterPro" id="IPR036034">
    <property type="entry name" value="PDZ_sf"/>
</dbReference>
<protein>
    <submittedName>
        <fullName evidence="9">PDZ domain-containing protein</fullName>
    </submittedName>
</protein>
<feature type="domain" description="PDZ" evidence="8">
    <location>
        <begin position="122"/>
        <end position="186"/>
    </location>
</feature>
<evidence type="ECO:0000313" key="10">
    <source>
        <dbReference type="Proteomes" id="UP000316425"/>
    </source>
</evidence>
<keyword evidence="10" id="KW-1185">Reference proteome</keyword>
<dbReference type="InterPro" id="IPR004447">
    <property type="entry name" value="Peptidase_S41A"/>
</dbReference>
<feature type="signal peptide" evidence="7">
    <location>
        <begin position="1"/>
        <end position="29"/>
    </location>
</feature>
<dbReference type="Gene3D" id="1.10.101.10">
    <property type="entry name" value="PGBD-like superfamily/PGBD"/>
    <property type="match status" value="1"/>
</dbReference>
<dbReference type="SUPFAM" id="SSF47090">
    <property type="entry name" value="PGBD-like"/>
    <property type="match status" value="1"/>
</dbReference>
<comment type="similarity">
    <text evidence="1 5">Belongs to the peptidase S41A family.</text>
</comment>
<dbReference type="Pfam" id="PF17820">
    <property type="entry name" value="PDZ_6"/>
    <property type="match status" value="1"/>
</dbReference>
<dbReference type="RefSeq" id="WP_144087946.1">
    <property type="nucleotide sequence ID" value="NZ_VMHE01000003.1"/>
</dbReference>
<evidence type="ECO:0000256" key="2">
    <source>
        <dbReference type="ARBA" id="ARBA00022670"/>
    </source>
</evidence>
<dbReference type="GO" id="GO:0030288">
    <property type="term" value="C:outer membrane-bounded periplasmic space"/>
    <property type="evidence" value="ECO:0007669"/>
    <property type="project" value="TreeGrafter"/>
</dbReference>
<dbReference type="SMART" id="SM00228">
    <property type="entry name" value="PDZ"/>
    <property type="match status" value="1"/>
</dbReference>
<reference evidence="9 10" key="1">
    <citation type="submission" date="2019-07" db="EMBL/GenBank/DDBJ databases">
        <title>Allobacillus sp. nov. SKP isolated from shrimp paste of Euphausiacea.</title>
        <authorList>
            <person name="Kanchanasin P."/>
            <person name="Tanasupawat S."/>
            <person name="Shi W."/>
            <person name="Wu L."/>
            <person name="Ma J."/>
        </authorList>
    </citation>
    <scope>NUCLEOTIDE SEQUENCE [LARGE SCALE GENOMIC DNA]</scope>
    <source>
        <strain evidence="9 10">SKP4-8</strain>
    </source>
</reference>
<dbReference type="GO" id="GO:0007165">
    <property type="term" value="P:signal transduction"/>
    <property type="evidence" value="ECO:0007669"/>
    <property type="project" value="TreeGrafter"/>
</dbReference>
<feature type="compositionally biased region" description="Basic and acidic residues" evidence="6">
    <location>
        <begin position="38"/>
        <end position="54"/>
    </location>
</feature>
<feature type="chain" id="PRO_5038446200" evidence="7">
    <location>
        <begin position="30"/>
        <end position="498"/>
    </location>
</feature>
<dbReference type="CDD" id="cd06782">
    <property type="entry name" value="cpPDZ_CPP-like"/>
    <property type="match status" value="1"/>
</dbReference>
<accession>A0A556PQX3</accession>
<keyword evidence="4 5" id="KW-0720">Serine protease</keyword>
<dbReference type="Pfam" id="PF03572">
    <property type="entry name" value="Peptidase_S41"/>
    <property type="match status" value="1"/>
</dbReference>
<dbReference type="FunFam" id="2.30.42.10:FF:000063">
    <property type="entry name" value="Peptidase, S41 family"/>
    <property type="match status" value="1"/>
</dbReference>
<dbReference type="InterPro" id="IPR055210">
    <property type="entry name" value="CtpA/B_N"/>
</dbReference>
<dbReference type="InterPro" id="IPR029045">
    <property type="entry name" value="ClpP/crotonase-like_dom_sf"/>
</dbReference>
<proteinExistence type="inferred from homology"/>
<keyword evidence="3 5" id="KW-0378">Hydrolase</keyword>
<dbReference type="Pfam" id="PF22694">
    <property type="entry name" value="CtpB_N-like"/>
    <property type="match status" value="1"/>
</dbReference>
<dbReference type="EMBL" id="VMHE01000003">
    <property type="protein sequence ID" value="TSJ66785.1"/>
    <property type="molecule type" value="Genomic_DNA"/>
</dbReference>
<keyword evidence="7" id="KW-0732">Signal</keyword>
<name>A0A556PQX3_9BACI</name>
<dbReference type="PANTHER" id="PTHR32060:SF29">
    <property type="entry name" value="CARBOXY-TERMINAL PROCESSING PROTEASE CTPB"/>
    <property type="match status" value="1"/>
</dbReference>
<dbReference type="GO" id="GO:0004175">
    <property type="term" value="F:endopeptidase activity"/>
    <property type="evidence" value="ECO:0007669"/>
    <property type="project" value="TreeGrafter"/>
</dbReference>
<dbReference type="Gene3D" id="3.30.750.44">
    <property type="match status" value="1"/>
</dbReference>
<dbReference type="SMART" id="SM00245">
    <property type="entry name" value="TSPc"/>
    <property type="match status" value="1"/>
</dbReference>
<dbReference type="InterPro" id="IPR036365">
    <property type="entry name" value="PGBD-like_sf"/>
</dbReference>
<dbReference type="InterPro" id="IPR041489">
    <property type="entry name" value="PDZ_6"/>
</dbReference>
<dbReference type="Proteomes" id="UP000316425">
    <property type="component" value="Unassembled WGS sequence"/>
</dbReference>
<dbReference type="Pfam" id="PF01471">
    <property type="entry name" value="PG_binding_1"/>
    <property type="match status" value="1"/>
</dbReference>
<dbReference type="InterPro" id="IPR002477">
    <property type="entry name" value="Peptidoglycan-bd-like"/>
</dbReference>
<feature type="region of interest" description="Disordered" evidence="6">
    <location>
        <begin position="32"/>
        <end position="70"/>
    </location>
</feature>
<sequence>MNISKKFFISMILIALLIGAVATGLTMQAMDTTANDPTTEKETDGKEETDSKNDQEEESESKETKTPDEFQSLDRAIDLIQANFVNEVERQELINGAIEGMVSELDDPYSEYLNAEMTKQFNQSLESSFEGIGAEVTKRDEHITIIAPLKGSPAEEAGIRPNDRVIEVDGESVEDYTVYEATSLIRGEKGTDVVLTIDRPGVEEPIEITITRDTIPLTTVYSDVMEQDGKKVGVLEIRSFGEGTAKEFNDQLLKLEDEDNIEGLVIDVRGNPGGLFDSVESILANFFGPDDPFVMTERRGEKGEAYYTNGQGRKDYPIAVLVNEGSASASEILAAAFKEVVESDIIGETTFGKGTVQQAMELGDGMLKITVMNWLSPHGNQINEVGVDPTIEVKQPDYFYTTLIQTDEPLKYNMNGAEVEKAQIMLKGLGYEMNRTDGYFDKQTTKAVEAFQKEHDLNVTGEINEKTEEKLETLILEAVENPENDLQLKRAVEEITGN</sequence>
<evidence type="ECO:0000256" key="5">
    <source>
        <dbReference type="RuleBase" id="RU004404"/>
    </source>
</evidence>
<keyword evidence="2 5" id="KW-0645">Protease</keyword>
<dbReference type="InterPro" id="IPR036366">
    <property type="entry name" value="PGBDSf"/>
</dbReference>